<gene>
    <name evidence="1" type="ORF">K488DRAFT_52042</name>
</gene>
<evidence type="ECO:0000313" key="2">
    <source>
        <dbReference type="Proteomes" id="UP000814128"/>
    </source>
</evidence>
<protein>
    <submittedName>
        <fullName evidence="1">Arginine biosynthesis bifunctional protein ARG7</fullName>
    </submittedName>
</protein>
<accession>A0ACB8QII1</accession>
<organism evidence="1 2">
    <name type="scientific">Vararia minispora EC-137</name>
    <dbReference type="NCBI Taxonomy" id="1314806"/>
    <lineage>
        <taxon>Eukaryota</taxon>
        <taxon>Fungi</taxon>
        <taxon>Dikarya</taxon>
        <taxon>Basidiomycota</taxon>
        <taxon>Agaricomycotina</taxon>
        <taxon>Agaricomycetes</taxon>
        <taxon>Russulales</taxon>
        <taxon>Lachnocladiaceae</taxon>
        <taxon>Vararia</taxon>
    </lineage>
</organism>
<reference evidence="1" key="2">
    <citation type="journal article" date="2022" name="New Phytol.">
        <title>Evolutionary transition to the ectomycorrhizal habit in the genomes of a hyperdiverse lineage of mushroom-forming fungi.</title>
        <authorList>
            <person name="Looney B."/>
            <person name="Miyauchi S."/>
            <person name="Morin E."/>
            <person name="Drula E."/>
            <person name="Courty P.E."/>
            <person name="Kohler A."/>
            <person name="Kuo A."/>
            <person name="LaButti K."/>
            <person name="Pangilinan J."/>
            <person name="Lipzen A."/>
            <person name="Riley R."/>
            <person name="Andreopoulos W."/>
            <person name="He G."/>
            <person name="Johnson J."/>
            <person name="Nolan M."/>
            <person name="Tritt A."/>
            <person name="Barry K.W."/>
            <person name="Grigoriev I.V."/>
            <person name="Nagy L.G."/>
            <person name="Hibbett D."/>
            <person name="Henrissat B."/>
            <person name="Matheny P.B."/>
            <person name="Labbe J."/>
            <person name="Martin F.M."/>
        </authorList>
    </citation>
    <scope>NUCLEOTIDE SEQUENCE</scope>
    <source>
        <strain evidence="1">EC-137</strain>
    </source>
</reference>
<comment type="caution">
    <text evidence="1">The sequence shown here is derived from an EMBL/GenBank/DDBJ whole genome shotgun (WGS) entry which is preliminary data.</text>
</comment>
<keyword evidence="2" id="KW-1185">Reference proteome</keyword>
<evidence type="ECO:0000313" key="1">
    <source>
        <dbReference type="EMBL" id="KAI0031430.1"/>
    </source>
</evidence>
<proteinExistence type="predicted"/>
<sequence length="457" mass="48360">MASRIFKRWSSSTTTTFIGKQTPSKAHLHQPIPDFAFPRGFLVSGTHVGVKKSPGPPDLALLVSSKHPTSAAAVFTANAFRAAPVTVSEDVLAQTKGRASALVVNSGCANAVTGAQGLADAWSMARAVHNQVPGLPTVSDSEPPAALVMSTGVIGQPLPLARILPGIAAARKTLGESFEHWSSAARAFMTTDTFPKLRVRTFKLGDHECRLAGISKGAGMIHPRMVPPGPLHATLLAAFATDAPVSPRALTAALTYASARSFNSISIDGDMSTNDTAALFANGAGAPGMPELQENHPEFNVFRNALTGIMQELAQLVVRDGEGATKLVTVDVQGALNYEDAHAIASRISTSALVKTALYGEDANWGRILAATGSVPLSKALDPTRVSVSLIPRDGSAPLSLLTRGEPEKVDEVRAKEILVEEDIEIRVELGLGKESAKYWTCDFSYEYVRINGDYRS</sequence>
<dbReference type="Proteomes" id="UP000814128">
    <property type="component" value="Unassembled WGS sequence"/>
</dbReference>
<reference evidence="1" key="1">
    <citation type="submission" date="2021-02" db="EMBL/GenBank/DDBJ databases">
        <authorList>
            <consortium name="DOE Joint Genome Institute"/>
            <person name="Ahrendt S."/>
            <person name="Looney B.P."/>
            <person name="Miyauchi S."/>
            <person name="Morin E."/>
            <person name="Drula E."/>
            <person name="Courty P.E."/>
            <person name="Chicoki N."/>
            <person name="Fauchery L."/>
            <person name="Kohler A."/>
            <person name="Kuo A."/>
            <person name="Labutti K."/>
            <person name="Pangilinan J."/>
            <person name="Lipzen A."/>
            <person name="Riley R."/>
            <person name="Andreopoulos W."/>
            <person name="He G."/>
            <person name="Johnson J."/>
            <person name="Barry K.W."/>
            <person name="Grigoriev I.V."/>
            <person name="Nagy L."/>
            <person name="Hibbett D."/>
            <person name="Henrissat B."/>
            <person name="Matheny P.B."/>
            <person name="Labbe J."/>
            <person name="Martin F."/>
        </authorList>
    </citation>
    <scope>NUCLEOTIDE SEQUENCE</scope>
    <source>
        <strain evidence="1">EC-137</strain>
    </source>
</reference>
<name>A0ACB8QII1_9AGAM</name>
<dbReference type="EMBL" id="MU273580">
    <property type="protein sequence ID" value="KAI0031430.1"/>
    <property type="molecule type" value="Genomic_DNA"/>
</dbReference>